<evidence type="ECO:0000256" key="9">
    <source>
        <dbReference type="ARBA" id="ARBA00023002"/>
    </source>
</evidence>
<dbReference type="InterPro" id="IPR001128">
    <property type="entry name" value="Cyt_P450"/>
</dbReference>
<keyword evidence="5" id="KW-0349">Heme</keyword>
<dbReference type="EMBL" id="KZ308382">
    <property type="protein sequence ID" value="KAG8228708.1"/>
    <property type="molecule type" value="Genomic_DNA"/>
</dbReference>
<organism evidence="13 14">
    <name type="scientific">Ladona fulva</name>
    <name type="common">Scarce chaser dragonfly</name>
    <name type="synonym">Libellula fulva</name>
    <dbReference type="NCBI Taxonomy" id="123851"/>
    <lineage>
        <taxon>Eukaryota</taxon>
        <taxon>Metazoa</taxon>
        <taxon>Ecdysozoa</taxon>
        <taxon>Arthropoda</taxon>
        <taxon>Hexapoda</taxon>
        <taxon>Insecta</taxon>
        <taxon>Pterygota</taxon>
        <taxon>Palaeoptera</taxon>
        <taxon>Odonata</taxon>
        <taxon>Epiprocta</taxon>
        <taxon>Anisoptera</taxon>
        <taxon>Libelluloidea</taxon>
        <taxon>Libellulidae</taxon>
        <taxon>Ladona</taxon>
    </lineage>
</organism>
<evidence type="ECO:0000256" key="2">
    <source>
        <dbReference type="ARBA" id="ARBA00004174"/>
    </source>
</evidence>
<keyword evidence="8" id="KW-0492">Microsome</keyword>
<dbReference type="Gene3D" id="1.10.630.10">
    <property type="entry name" value="Cytochrome P450"/>
    <property type="match status" value="1"/>
</dbReference>
<evidence type="ECO:0008006" key="15">
    <source>
        <dbReference type="Google" id="ProtNLM"/>
    </source>
</evidence>
<dbReference type="PANTHER" id="PTHR24292:SF100">
    <property type="entry name" value="CYTOCHROME P450 6A16, ISOFORM B-RELATED"/>
    <property type="match status" value="1"/>
</dbReference>
<evidence type="ECO:0000313" key="13">
    <source>
        <dbReference type="EMBL" id="KAG8228708.1"/>
    </source>
</evidence>
<dbReference type="Pfam" id="PF00067">
    <property type="entry name" value="p450"/>
    <property type="match status" value="1"/>
</dbReference>
<keyword evidence="9" id="KW-0560">Oxidoreductase</keyword>
<protein>
    <recommendedName>
        <fullName evidence="15">Cytochrome P450</fullName>
    </recommendedName>
</protein>
<keyword evidence="10" id="KW-0408">Iron</keyword>
<dbReference type="InterPro" id="IPR036396">
    <property type="entry name" value="Cyt_P450_sf"/>
</dbReference>
<evidence type="ECO:0000256" key="12">
    <source>
        <dbReference type="ARBA" id="ARBA00023136"/>
    </source>
</evidence>
<dbReference type="GO" id="GO:0004497">
    <property type="term" value="F:monooxygenase activity"/>
    <property type="evidence" value="ECO:0007669"/>
    <property type="project" value="UniProtKB-KW"/>
</dbReference>
<proteinExistence type="inferred from homology"/>
<evidence type="ECO:0000313" key="14">
    <source>
        <dbReference type="Proteomes" id="UP000792457"/>
    </source>
</evidence>
<keyword evidence="7" id="KW-0256">Endoplasmic reticulum</keyword>
<keyword evidence="6" id="KW-0479">Metal-binding</keyword>
<evidence type="ECO:0000256" key="1">
    <source>
        <dbReference type="ARBA" id="ARBA00001971"/>
    </source>
</evidence>
<evidence type="ECO:0000256" key="10">
    <source>
        <dbReference type="ARBA" id="ARBA00023004"/>
    </source>
</evidence>
<dbReference type="GO" id="GO:0016705">
    <property type="term" value="F:oxidoreductase activity, acting on paired donors, with incorporation or reduction of molecular oxygen"/>
    <property type="evidence" value="ECO:0007669"/>
    <property type="project" value="InterPro"/>
</dbReference>
<keyword evidence="14" id="KW-1185">Reference proteome</keyword>
<evidence type="ECO:0000256" key="5">
    <source>
        <dbReference type="ARBA" id="ARBA00022617"/>
    </source>
</evidence>
<evidence type="ECO:0000256" key="6">
    <source>
        <dbReference type="ARBA" id="ARBA00022723"/>
    </source>
</evidence>
<reference evidence="13" key="2">
    <citation type="submission" date="2017-10" db="EMBL/GenBank/DDBJ databases">
        <title>Ladona fulva Genome sequencing and assembly.</title>
        <authorList>
            <person name="Murali S."/>
            <person name="Richards S."/>
            <person name="Bandaranaike D."/>
            <person name="Bellair M."/>
            <person name="Blankenburg K."/>
            <person name="Chao H."/>
            <person name="Dinh H."/>
            <person name="Doddapaneni H."/>
            <person name="Dugan-Rocha S."/>
            <person name="Elkadiri S."/>
            <person name="Gnanaolivu R."/>
            <person name="Hernandez B."/>
            <person name="Skinner E."/>
            <person name="Javaid M."/>
            <person name="Lee S."/>
            <person name="Li M."/>
            <person name="Ming W."/>
            <person name="Munidasa M."/>
            <person name="Muniz J."/>
            <person name="Nguyen L."/>
            <person name="Hughes D."/>
            <person name="Osuji N."/>
            <person name="Pu L.-L."/>
            <person name="Puazo M."/>
            <person name="Qu C."/>
            <person name="Quiroz J."/>
            <person name="Raj R."/>
            <person name="Weissenberger G."/>
            <person name="Xin Y."/>
            <person name="Zou X."/>
            <person name="Han Y."/>
            <person name="Worley K."/>
            <person name="Muzny D."/>
            <person name="Gibbs R."/>
        </authorList>
    </citation>
    <scope>NUCLEOTIDE SEQUENCE</scope>
    <source>
        <strain evidence="13">Sampled in the wild</strain>
    </source>
</reference>
<evidence type="ECO:0000256" key="8">
    <source>
        <dbReference type="ARBA" id="ARBA00022848"/>
    </source>
</evidence>
<dbReference type="OrthoDB" id="2789670at2759"/>
<comment type="subcellular location">
    <subcellularLocation>
        <location evidence="3">Endoplasmic reticulum membrane</location>
        <topology evidence="3">Peripheral membrane protein</topology>
    </subcellularLocation>
    <subcellularLocation>
        <location evidence="2">Microsome membrane</location>
        <topology evidence="2">Peripheral membrane protein</topology>
    </subcellularLocation>
</comment>
<gene>
    <name evidence="13" type="ORF">J437_LFUL009389</name>
</gene>
<dbReference type="SUPFAM" id="SSF48264">
    <property type="entry name" value="Cytochrome P450"/>
    <property type="match status" value="1"/>
</dbReference>
<sequence>MLCRQECLDLGVWSSGYWCVVQCEEVSWANISVDDLAAQAMLFFGAGFETTASLLSFALYELSKPGNGKEIQGRVREEVDRVMKEDGGKITYEGLKRMQLLDRVLNG</sequence>
<name>A0A8K0P123_LADFU</name>
<comment type="similarity">
    <text evidence="4">Belongs to the cytochrome P450 family.</text>
</comment>
<dbReference type="AlphaFoldDB" id="A0A8K0P123"/>
<accession>A0A8K0P123</accession>
<evidence type="ECO:0000256" key="4">
    <source>
        <dbReference type="ARBA" id="ARBA00010617"/>
    </source>
</evidence>
<reference evidence="13" key="1">
    <citation type="submission" date="2013-04" db="EMBL/GenBank/DDBJ databases">
        <authorList>
            <person name="Qu J."/>
            <person name="Murali S.C."/>
            <person name="Bandaranaike D."/>
            <person name="Bellair M."/>
            <person name="Blankenburg K."/>
            <person name="Chao H."/>
            <person name="Dinh H."/>
            <person name="Doddapaneni H."/>
            <person name="Downs B."/>
            <person name="Dugan-Rocha S."/>
            <person name="Elkadiri S."/>
            <person name="Gnanaolivu R.D."/>
            <person name="Hernandez B."/>
            <person name="Javaid M."/>
            <person name="Jayaseelan J.C."/>
            <person name="Lee S."/>
            <person name="Li M."/>
            <person name="Ming W."/>
            <person name="Munidasa M."/>
            <person name="Muniz J."/>
            <person name="Nguyen L."/>
            <person name="Ongeri F."/>
            <person name="Osuji N."/>
            <person name="Pu L.-L."/>
            <person name="Puazo M."/>
            <person name="Qu C."/>
            <person name="Quiroz J."/>
            <person name="Raj R."/>
            <person name="Weissenberger G."/>
            <person name="Xin Y."/>
            <person name="Zou X."/>
            <person name="Han Y."/>
            <person name="Richards S."/>
            <person name="Worley K."/>
            <person name="Muzny D."/>
            <person name="Gibbs R."/>
        </authorList>
    </citation>
    <scope>NUCLEOTIDE SEQUENCE</scope>
    <source>
        <strain evidence="13">Sampled in the wild</strain>
    </source>
</reference>
<comment type="cofactor">
    <cofactor evidence="1">
        <name>heme</name>
        <dbReference type="ChEBI" id="CHEBI:30413"/>
    </cofactor>
</comment>
<comment type="caution">
    <text evidence="13">The sequence shown here is derived from an EMBL/GenBank/DDBJ whole genome shotgun (WGS) entry which is preliminary data.</text>
</comment>
<keyword evidence="12" id="KW-0472">Membrane</keyword>
<evidence type="ECO:0000256" key="7">
    <source>
        <dbReference type="ARBA" id="ARBA00022824"/>
    </source>
</evidence>
<dbReference type="InterPro" id="IPR050476">
    <property type="entry name" value="Insect_CytP450_Detox"/>
</dbReference>
<dbReference type="Proteomes" id="UP000792457">
    <property type="component" value="Unassembled WGS sequence"/>
</dbReference>
<evidence type="ECO:0000256" key="3">
    <source>
        <dbReference type="ARBA" id="ARBA00004406"/>
    </source>
</evidence>
<dbReference type="GO" id="GO:0020037">
    <property type="term" value="F:heme binding"/>
    <property type="evidence" value="ECO:0007669"/>
    <property type="project" value="InterPro"/>
</dbReference>
<dbReference type="GO" id="GO:0005506">
    <property type="term" value="F:iron ion binding"/>
    <property type="evidence" value="ECO:0007669"/>
    <property type="project" value="InterPro"/>
</dbReference>
<dbReference type="PANTHER" id="PTHR24292">
    <property type="entry name" value="CYTOCHROME P450"/>
    <property type="match status" value="1"/>
</dbReference>
<keyword evidence="11" id="KW-0503">Monooxygenase</keyword>
<evidence type="ECO:0000256" key="11">
    <source>
        <dbReference type="ARBA" id="ARBA00023033"/>
    </source>
</evidence>
<dbReference type="GO" id="GO:0005789">
    <property type="term" value="C:endoplasmic reticulum membrane"/>
    <property type="evidence" value="ECO:0007669"/>
    <property type="project" value="UniProtKB-SubCell"/>
</dbReference>